<gene>
    <name evidence="2" type="ORF">F6U93_04390</name>
</gene>
<protein>
    <recommendedName>
        <fullName evidence="1">DUF5675 domain-containing protein</fullName>
    </recommendedName>
</protein>
<dbReference type="RefSeq" id="WP_150937219.1">
    <property type="nucleotide sequence ID" value="NZ_WAAT01000028.1"/>
</dbReference>
<dbReference type="AlphaFoldDB" id="A0A6N6MIU2"/>
<name>A0A6N6MIU2_9FLAO</name>
<evidence type="ECO:0000313" key="3">
    <source>
        <dbReference type="Proteomes" id="UP000441333"/>
    </source>
</evidence>
<sequence>MMLILHRTYFEEGTNGALFFNNTFLGFTIELPWHDNERNISCIKEGTYTVKKRYSSKFKHHLQLIDVYNRKLILIHPGNDAKKDLRGCIAPVTQLSGIGKGALSRALHTKLISLCYQHLDLNNTLTLTIKS</sequence>
<proteinExistence type="predicted"/>
<dbReference type="EMBL" id="WAAT01000028">
    <property type="protein sequence ID" value="KAB1068999.1"/>
    <property type="molecule type" value="Genomic_DNA"/>
</dbReference>
<organism evidence="2 3">
    <name type="scientific">Pseudotamlana haliotis</name>
    <dbReference type="NCBI Taxonomy" id="2614804"/>
    <lineage>
        <taxon>Bacteria</taxon>
        <taxon>Pseudomonadati</taxon>
        <taxon>Bacteroidota</taxon>
        <taxon>Flavobacteriia</taxon>
        <taxon>Flavobacteriales</taxon>
        <taxon>Flavobacteriaceae</taxon>
        <taxon>Pseudotamlana</taxon>
    </lineage>
</organism>
<comment type="caution">
    <text evidence="2">The sequence shown here is derived from an EMBL/GenBank/DDBJ whole genome shotgun (WGS) entry which is preliminary data.</text>
</comment>
<evidence type="ECO:0000313" key="2">
    <source>
        <dbReference type="EMBL" id="KAB1068999.1"/>
    </source>
</evidence>
<dbReference type="InterPro" id="IPR043732">
    <property type="entry name" value="DUF5675"/>
</dbReference>
<dbReference type="Pfam" id="PF18925">
    <property type="entry name" value="DUF5675"/>
    <property type="match status" value="1"/>
</dbReference>
<dbReference type="Proteomes" id="UP000441333">
    <property type="component" value="Unassembled WGS sequence"/>
</dbReference>
<evidence type="ECO:0000259" key="1">
    <source>
        <dbReference type="Pfam" id="PF18925"/>
    </source>
</evidence>
<accession>A0A6N6MIU2</accession>
<keyword evidence="3" id="KW-1185">Reference proteome</keyword>
<reference evidence="2 3" key="1">
    <citation type="submission" date="2019-09" db="EMBL/GenBank/DDBJ databases">
        <authorList>
            <person name="Cao W.R."/>
        </authorList>
    </citation>
    <scope>NUCLEOTIDE SEQUENCE [LARGE SCALE GENOMIC DNA]</scope>
    <source>
        <strain evidence="2 3">B1N29</strain>
    </source>
</reference>
<feature type="domain" description="DUF5675" evidence="1">
    <location>
        <begin position="5"/>
        <end position="114"/>
    </location>
</feature>